<evidence type="ECO:0000313" key="2">
    <source>
        <dbReference type="EMBL" id="AKJ38952.1"/>
    </source>
</evidence>
<reference evidence="2 3" key="2">
    <citation type="journal article" date="2015" name="Stand. Genomic Sci.">
        <title>The complete genome sequence of the rumen methanogen Methanosarcina barkeri CM1.</title>
        <authorList>
            <person name="Lambie S.C."/>
            <person name="Kelly W.J."/>
            <person name="Leahy S.C."/>
            <person name="Li D."/>
            <person name="Reilly K."/>
            <person name="McAllister T.A."/>
            <person name="Valle E.R."/>
            <person name="Attwood G.T."/>
            <person name="Altermann E."/>
        </authorList>
    </citation>
    <scope>NUCLEOTIDE SEQUENCE [LARGE SCALE GENOMIC DNA]</scope>
    <source>
        <strain evidence="2 3">CM1</strain>
    </source>
</reference>
<protein>
    <submittedName>
        <fullName evidence="2">Uncharacterized protein</fullName>
    </submittedName>
</protein>
<name>A0A0G3CIK5_METBA</name>
<accession>A0A0G3CIK5</accession>
<evidence type="ECO:0000313" key="3">
    <source>
        <dbReference type="Proteomes" id="UP000035331"/>
    </source>
</evidence>
<organism evidence="2 3">
    <name type="scientific">Methanosarcina barkeri CM1</name>
    <dbReference type="NCBI Taxonomy" id="796385"/>
    <lineage>
        <taxon>Archaea</taxon>
        <taxon>Methanobacteriati</taxon>
        <taxon>Methanobacteriota</taxon>
        <taxon>Stenosarchaea group</taxon>
        <taxon>Methanomicrobia</taxon>
        <taxon>Methanosarcinales</taxon>
        <taxon>Methanosarcinaceae</taxon>
        <taxon>Methanosarcina</taxon>
    </lineage>
</organism>
<keyword evidence="1" id="KW-1133">Transmembrane helix</keyword>
<dbReference type="AlphaFoldDB" id="A0A0G3CIK5"/>
<evidence type="ECO:0000256" key="1">
    <source>
        <dbReference type="SAM" id="Phobius"/>
    </source>
</evidence>
<dbReference type="EMBL" id="CP008746">
    <property type="protein sequence ID" value="AKJ38952.1"/>
    <property type="molecule type" value="Genomic_DNA"/>
</dbReference>
<feature type="transmembrane region" description="Helical" evidence="1">
    <location>
        <begin position="68"/>
        <end position="88"/>
    </location>
</feature>
<dbReference type="Proteomes" id="UP000035331">
    <property type="component" value="Chromosome"/>
</dbReference>
<keyword evidence="1" id="KW-0812">Transmembrane</keyword>
<keyword evidence="1" id="KW-0472">Membrane</keyword>
<dbReference type="PATRIC" id="fig|796385.3.peg.2397"/>
<gene>
    <name evidence="2" type="ORF">MCM1_1930</name>
</gene>
<reference evidence="3" key="1">
    <citation type="submission" date="2014-06" db="EMBL/GenBank/DDBJ databases">
        <title>The complete genome sequence of Methanosarcina barkeri CM1.</title>
        <authorList>
            <consortium name="Pastoral Greenhouse Gas Research Consortium"/>
            <person name="Lambie S.C."/>
            <person name="Leahy S.C."/>
            <person name="Kelly W.J."/>
            <person name="Li D."/>
            <person name="Reilly K."/>
            <person name="Attwood G.T."/>
            <person name="Altermann E."/>
        </authorList>
    </citation>
    <scope>NUCLEOTIDE SEQUENCE [LARGE SCALE GENOMIC DNA]</scope>
    <source>
        <strain evidence="3">CM1</strain>
    </source>
</reference>
<proteinExistence type="predicted"/>
<sequence>MRVNEVYYGISFEAVLNLLHFTDTRNEVYYGIKFQAVLNLLQFTDCSLMNQLILCTLLYKKVTMKYNFIYSVSMVNVLIQKLVTYSYLFDVYYNGSAEDHEYSIL</sequence>